<proteinExistence type="predicted"/>
<organism evidence="2 3">
    <name type="scientific">Mesorhizobium amorphae CCNWGS0123</name>
    <dbReference type="NCBI Taxonomy" id="1082933"/>
    <lineage>
        <taxon>Bacteria</taxon>
        <taxon>Pseudomonadati</taxon>
        <taxon>Pseudomonadota</taxon>
        <taxon>Alphaproteobacteria</taxon>
        <taxon>Hyphomicrobiales</taxon>
        <taxon>Phyllobacteriaceae</taxon>
        <taxon>Mesorhizobium</taxon>
    </lineage>
</organism>
<name>G6Y8R0_9HYPH</name>
<dbReference type="EMBL" id="AGSN01000096">
    <property type="protein sequence ID" value="EHH11782.1"/>
    <property type="molecule type" value="Genomic_DNA"/>
</dbReference>
<evidence type="ECO:0000313" key="3">
    <source>
        <dbReference type="Proteomes" id="UP000002949"/>
    </source>
</evidence>
<feature type="region of interest" description="Disordered" evidence="1">
    <location>
        <begin position="1"/>
        <end position="31"/>
    </location>
</feature>
<evidence type="ECO:0000313" key="2">
    <source>
        <dbReference type="EMBL" id="EHH11782.1"/>
    </source>
</evidence>
<protein>
    <submittedName>
        <fullName evidence="2">Uncharacterized protein</fullName>
    </submittedName>
</protein>
<keyword evidence="3" id="KW-1185">Reference proteome</keyword>
<sequence>MRQPHKAAFLSAGDTNREAKEKPGKPGFSDL</sequence>
<evidence type="ECO:0000256" key="1">
    <source>
        <dbReference type="SAM" id="MobiDB-lite"/>
    </source>
</evidence>
<accession>G6Y8R0</accession>
<reference evidence="2 3" key="1">
    <citation type="journal article" date="2012" name="J. Bacteriol.">
        <title>Draft Genome Sequence of Plant Growth-Promoting Rhizobium Mesorhizobium amorphae, Isolated from Zinc-Lead Mine Tailings.</title>
        <authorList>
            <person name="Hao X."/>
            <person name="Lin Y."/>
            <person name="Johnstone L."/>
            <person name="Baltrus D.A."/>
            <person name="Miller S.J."/>
            <person name="Wei G."/>
            <person name="Rensing C."/>
        </authorList>
    </citation>
    <scope>NUCLEOTIDE SEQUENCE [LARGE SCALE GENOMIC DNA]</scope>
    <source>
        <strain evidence="2 3">CCNWGS0123</strain>
    </source>
</reference>
<dbReference type="AlphaFoldDB" id="G6Y8R0"/>
<feature type="compositionally biased region" description="Basic and acidic residues" evidence="1">
    <location>
        <begin position="15"/>
        <end position="24"/>
    </location>
</feature>
<dbReference type="Proteomes" id="UP000002949">
    <property type="component" value="Unassembled WGS sequence"/>
</dbReference>
<gene>
    <name evidence="2" type="ORF">MEA186_11636</name>
</gene>